<evidence type="ECO:0000313" key="1">
    <source>
        <dbReference type="EMBL" id="KAI3736520.1"/>
    </source>
</evidence>
<protein>
    <submittedName>
        <fullName evidence="1">Uncharacterized protein</fullName>
    </submittedName>
</protein>
<dbReference type="Proteomes" id="UP001055811">
    <property type="component" value="Linkage Group LG05"/>
</dbReference>
<name>A0ACB9CQL2_CICIN</name>
<proteinExistence type="predicted"/>
<dbReference type="EMBL" id="CM042013">
    <property type="protein sequence ID" value="KAI3736520.1"/>
    <property type="molecule type" value="Genomic_DNA"/>
</dbReference>
<accession>A0ACB9CQL2</accession>
<sequence>MAIGEIRLGITKAVAAAIIKEAIEEDLAEGYREMNSRDLHRLNKAYIVKISTIVEQKKLPSSLTPSNNRTVCGQMIIQDQLEIYAIEGRRIHEIQCNPAMERKKQVLRFAASNDSSKVAQTFVDVATLFKEKLIFVYVEMDNEDVGKPVGDYFGITGDAQQVIGYTGNDDGTKFPFHQDLTLEKLKDFGEGFLEEKA</sequence>
<comment type="caution">
    <text evidence="1">The sequence shown here is derived from an EMBL/GenBank/DDBJ whole genome shotgun (WGS) entry which is preliminary data.</text>
</comment>
<keyword evidence="2" id="KW-1185">Reference proteome</keyword>
<gene>
    <name evidence="1" type="ORF">L2E82_26335</name>
</gene>
<reference evidence="2" key="1">
    <citation type="journal article" date="2022" name="Mol. Ecol. Resour.">
        <title>The genomes of chicory, endive, great burdock and yacon provide insights into Asteraceae palaeo-polyploidization history and plant inulin production.</title>
        <authorList>
            <person name="Fan W."/>
            <person name="Wang S."/>
            <person name="Wang H."/>
            <person name="Wang A."/>
            <person name="Jiang F."/>
            <person name="Liu H."/>
            <person name="Zhao H."/>
            <person name="Xu D."/>
            <person name="Zhang Y."/>
        </authorList>
    </citation>
    <scope>NUCLEOTIDE SEQUENCE [LARGE SCALE GENOMIC DNA]</scope>
    <source>
        <strain evidence="2">cv. Punajuju</strain>
    </source>
</reference>
<reference evidence="1 2" key="2">
    <citation type="journal article" date="2022" name="Mol. Ecol. Resour.">
        <title>The genomes of chicory, endive, great burdock and yacon provide insights into Asteraceae paleo-polyploidization history and plant inulin production.</title>
        <authorList>
            <person name="Fan W."/>
            <person name="Wang S."/>
            <person name="Wang H."/>
            <person name="Wang A."/>
            <person name="Jiang F."/>
            <person name="Liu H."/>
            <person name="Zhao H."/>
            <person name="Xu D."/>
            <person name="Zhang Y."/>
        </authorList>
    </citation>
    <scope>NUCLEOTIDE SEQUENCE [LARGE SCALE GENOMIC DNA]</scope>
    <source>
        <strain evidence="2">cv. Punajuju</strain>
        <tissue evidence="1">Leaves</tissue>
    </source>
</reference>
<evidence type="ECO:0000313" key="2">
    <source>
        <dbReference type="Proteomes" id="UP001055811"/>
    </source>
</evidence>
<organism evidence="1 2">
    <name type="scientific">Cichorium intybus</name>
    <name type="common">Chicory</name>
    <dbReference type="NCBI Taxonomy" id="13427"/>
    <lineage>
        <taxon>Eukaryota</taxon>
        <taxon>Viridiplantae</taxon>
        <taxon>Streptophyta</taxon>
        <taxon>Embryophyta</taxon>
        <taxon>Tracheophyta</taxon>
        <taxon>Spermatophyta</taxon>
        <taxon>Magnoliopsida</taxon>
        <taxon>eudicotyledons</taxon>
        <taxon>Gunneridae</taxon>
        <taxon>Pentapetalae</taxon>
        <taxon>asterids</taxon>
        <taxon>campanulids</taxon>
        <taxon>Asterales</taxon>
        <taxon>Asteraceae</taxon>
        <taxon>Cichorioideae</taxon>
        <taxon>Cichorieae</taxon>
        <taxon>Cichoriinae</taxon>
        <taxon>Cichorium</taxon>
    </lineage>
</organism>